<keyword evidence="3" id="KW-0813">Transport</keyword>
<evidence type="ECO:0000256" key="6">
    <source>
        <dbReference type="ARBA" id="ARBA00022840"/>
    </source>
</evidence>
<dbReference type="InterPro" id="IPR050388">
    <property type="entry name" value="ABC_Ni/Peptide_Import"/>
</dbReference>
<dbReference type="GO" id="GO:0015833">
    <property type="term" value="P:peptide transport"/>
    <property type="evidence" value="ECO:0007669"/>
    <property type="project" value="InterPro"/>
</dbReference>
<organism evidence="9 10">
    <name type="scientific">Holtiella tumoricola</name>
    <dbReference type="NCBI Taxonomy" id="3018743"/>
    <lineage>
        <taxon>Bacteria</taxon>
        <taxon>Bacillati</taxon>
        <taxon>Bacillota</taxon>
        <taxon>Clostridia</taxon>
        <taxon>Lachnospirales</taxon>
        <taxon>Cellulosilyticaceae</taxon>
        <taxon>Holtiella</taxon>
    </lineage>
</organism>
<dbReference type="GO" id="GO:0005886">
    <property type="term" value="C:plasma membrane"/>
    <property type="evidence" value="ECO:0007669"/>
    <property type="project" value="UniProtKB-SubCell"/>
</dbReference>
<dbReference type="InterPro" id="IPR013563">
    <property type="entry name" value="Oligopep_ABC_C"/>
</dbReference>
<dbReference type="SMART" id="SM00382">
    <property type="entry name" value="AAA"/>
    <property type="match status" value="1"/>
</dbReference>
<dbReference type="Gene3D" id="3.40.50.300">
    <property type="entry name" value="P-loop containing nucleotide triphosphate hydrolases"/>
    <property type="match status" value="1"/>
</dbReference>
<proteinExistence type="inferred from homology"/>
<dbReference type="EMBL" id="JAQIFT010000058">
    <property type="protein sequence ID" value="MDA3733010.1"/>
    <property type="molecule type" value="Genomic_DNA"/>
</dbReference>
<evidence type="ECO:0000256" key="1">
    <source>
        <dbReference type="ARBA" id="ARBA00004202"/>
    </source>
</evidence>
<evidence type="ECO:0000313" key="10">
    <source>
        <dbReference type="Proteomes" id="UP001169242"/>
    </source>
</evidence>
<dbReference type="NCBIfam" id="TIGR01727">
    <property type="entry name" value="oligo_HPY"/>
    <property type="match status" value="1"/>
</dbReference>
<dbReference type="PROSITE" id="PS50893">
    <property type="entry name" value="ABC_TRANSPORTER_2"/>
    <property type="match status" value="1"/>
</dbReference>
<dbReference type="SUPFAM" id="SSF52540">
    <property type="entry name" value="P-loop containing nucleoside triphosphate hydrolases"/>
    <property type="match status" value="1"/>
</dbReference>
<comment type="similarity">
    <text evidence="2">Belongs to the ABC transporter superfamily.</text>
</comment>
<dbReference type="InterPro" id="IPR003593">
    <property type="entry name" value="AAA+_ATPase"/>
</dbReference>
<dbReference type="Pfam" id="PF08352">
    <property type="entry name" value="oligo_HPY"/>
    <property type="match status" value="1"/>
</dbReference>
<dbReference type="FunFam" id="3.40.50.300:FF:000016">
    <property type="entry name" value="Oligopeptide ABC transporter ATP-binding component"/>
    <property type="match status" value="1"/>
</dbReference>
<dbReference type="GO" id="GO:0005524">
    <property type="term" value="F:ATP binding"/>
    <property type="evidence" value="ECO:0007669"/>
    <property type="project" value="UniProtKB-KW"/>
</dbReference>
<reference evidence="9" key="1">
    <citation type="journal article" date="2023" name="Int. J. Syst. Evol. Microbiol.">
        <title>&lt;i&gt;Holtiella tumoricola&lt;/i&gt; gen. nov. sp. nov., isolated from a human clinical sample.</title>
        <authorList>
            <person name="Allen-Vercoe E."/>
            <person name="Daigneault M.C."/>
            <person name="Vancuren S.J."/>
            <person name="Cochrane K."/>
            <person name="O'Neal L.L."/>
            <person name="Sankaranarayanan K."/>
            <person name="Lawson P.A."/>
        </authorList>
    </citation>
    <scope>NUCLEOTIDE SEQUENCE</scope>
    <source>
        <strain evidence="9">CC70A</strain>
    </source>
</reference>
<dbReference type="Pfam" id="PF00005">
    <property type="entry name" value="ABC_tran"/>
    <property type="match status" value="1"/>
</dbReference>
<dbReference type="PANTHER" id="PTHR43297:SF2">
    <property type="entry name" value="DIPEPTIDE TRANSPORT ATP-BINDING PROTEIN DPPD"/>
    <property type="match status" value="1"/>
</dbReference>
<evidence type="ECO:0000256" key="5">
    <source>
        <dbReference type="ARBA" id="ARBA00022741"/>
    </source>
</evidence>
<dbReference type="GO" id="GO:0016887">
    <property type="term" value="F:ATP hydrolysis activity"/>
    <property type="evidence" value="ECO:0007669"/>
    <property type="project" value="InterPro"/>
</dbReference>
<accession>A0AA42J215</accession>
<evidence type="ECO:0000256" key="7">
    <source>
        <dbReference type="ARBA" id="ARBA00023136"/>
    </source>
</evidence>
<gene>
    <name evidence="9" type="ORF">PBV87_16160</name>
</gene>
<comment type="caution">
    <text evidence="9">The sequence shown here is derived from an EMBL/GenBank/DDBJ whole genome shotgun (WGS) entry which is preliminary data.</text>
</comment>
<dbReference type="InterPro" id="IPR027417">
    <property type="entry name" value="P-loop_NTPase"/>
</dbReference>
<evidence type="ECO:0000259" key="8">
    <source>
        <dbReference type="PROSITE" id="PS50893"/>
    </source>
</evidence>
<evidence type="ECO:0000313" key="9">
    <source>
        <dbReference type="EMBL" id="MDA3733010.1"/>
    </source>
</evidence>
<keyword evidence="10" id="KW-1185">Reference proteome</keyword>
<dbReference type="RefSeq" id="WP_271012949.1">
    <property type="nucleotide sequence ID" value="NZ_JAQIFT010000058.1"/>
</dbReference>
<keyword evidence="4" id="KW-1003">Cell membrane</keyword>
<keyword evidence="5" id="KW-0547">Nucleotide-binding</keyword>
<keyword evidence="7" id="KW-0472">Membrane</keyword>
<dbReference type="InterPro" id="IPR003439">
    <property type="entry name" value="ABC_transporter-like_ATP-bd"/>
</dbReference>
<evidence type="ECO:0000256" key="4">
    <source>
        <dbReference type="ARBA" id="ARBA00022475"/>
    </source>
</evidence>
<dbReference type="CDD" id="cd03257">
    <property type="entry name" value="ABC_NikE_OppD_transporters"/>
    <property type="match status" value="1"/>
</dbReference>
<dbReference type="Proteomes" id="UP001169242">
    <property type="component" value="Unassembled WGS sequence"/>
</dbReference>
<name>A0AA42J215_9FIRM</name>
<evidence type="ECO:0000256" key="3">
    <source>
        <dbReference type="ARBA" id="ARBA00022448"/>
    </source>
</evidence>
<protein>
    <submittedName>
        <fullName evidence="9">ABC transporter ATP-binding protein</fullName>
    </submittedName>
</protein>
<sequence length="320" mass="36093">MPNIISIQHLKVRLMSTGGIVHAVRDINLEIKSGEIHGILGESGCGKTMTAKSILRLYDEEKLIYDGNIIFNGEKDILSMNKKELENLRSKEIGMIFQEPITTLNPLITIGNQLSEVLRIHLKMTKRDAKARTIELLKNMSVSPAEDRYNQYPFELSGELLQRVIMAMAIACNPKLIIADEPTINLGGSMQTQVLQMIQDLRCNENMAFMIITKYFDVINEVCDTVSIMYAGKIVESGSVREVLHSPKHPYTQELIEKSKIAENSDEKGVAKTDSIKPDSHKHIEGCPYALKCKYVRGECHSNLPDKIRVSKSHIYNCFK</sequence>
<evidence type="ECO:0000256" key="2">
    <source>
        <dbReference type="ARBA" id="ARBA00005417"/>
    </source>
</evidence>
<feature type="domain" description="ABC transporter" evidence="8">
    <location>
        <begin position="5"/>
        <end position="256"/>
    </location>
</feature>
<comment type="subcellular location">
    <subcellularLocation>
        <location evidence="1">Cell membrane</location>
        <topology evidence="1">Peripheral membrane protein</topology>
    </subcellularLocation>
</comment>
<keyword evidence="6 9" id="KW-0067">ATP-binding</keyword>
<dbReference type="AlphaFoldDB" id="A0AA42J215"/>
<dbReference type="PANTHER" id="PTHR43297">
    <property type="entry name" value="OLIGOPEPTIDE TRANSPORT ATP-BINDING PROTEIN APPD"/>
    <property type="match status" value="1"/>
</dbReference>